<feature type="domain" description="Helicase ATP-binding" evidence="5">
    <location>
        <begin position="531"/>
        <end position="705"/>
    </location>
</feature>
<evidence type="ECO:0000256" key="2">
    <source>
        <dbReference type="ARBA" id="ARBA00022801"/>
    </source>
</evidence>
<name>A0A194VQ86_CYTMA</name>
<feature type="compositionally biased region" description="Acidic residues" evidence="4">
    <location>
        <begin position="332"/>
        <end position="371"/>
    </location>
</feature>
<dbReference type="Gene3D" id="3.40.50.10810">
    <property type="entry name" value="Tandem AAA-ATPase domain"/>
    <property type="match status" value="1"/>
</dbReference>
<dbReference type="InterPro" id="IPR049730">
    <property type="entry name" value="SNF2/RAD54-like_C"/>
</dbReference>
<dbReference type="PROSITE" id="PS51192">
    <property type="entry name" value="HELICASE_ATP_BIND_1"/>
    <property type="match status" value="1"/>
</dbReference>
<proteinExistence type="predicted"/>
<reference evidence="7" key="1">
    <citation type="submission" date="2014-12" db="EMBL/GenBank/DDBJ databases">
        <title>Genome Sequence of Valsa Canker Pathogens Uncovers a Specific Adaption of Colonization on Woody Bark.</title>
        <authorList>
            <person name="Yin Z."/>
            <person name="Liu H."/>
            <person name="Gao X."/>
            <person name="Li Z."/>
            <person name="Song N."/>
            <person name="Ke X."/>
            <person name="Dai Q."/>
            <person name="Wu Y."/>
            <person name="Sun Y."/>
            <person name="Xu J.-R."/>
            <person name="Kang Z.K."/>
            <person name="Wang L."/>
            <person name="Huang L."/>
        </authorList>
    </citation>
    <scope>NUCLEOTIDE SEQUENCE [LARGE SCALE GENOMIC DNA]</scope>
    <source>
        <strain evidence="7">03-8</strain>
    </source>
</reference>
<dbReference type="InterPro" id="IPR014001">
    <property type="entry name" value="Helicase_ATP-bd"/>
</dbReference>
<dbReference type="Gene3D" id="3.40.50.300">
    <property type="entry name" value="P-loop containing nucleotide triphosphate hydrolases"/>
    <property type="match status" value="1"/>
</dbReference>
<dbReference type="SMR" id="A0A194VQ86"/>
<dbReference type="InterPro" id="IPR000330">
    <property type="entry name" value="SNF2_N"/>
</dbReference>
<dbReference type="InterPro" id="IPR001650">
    <property type="entry name" value="Helicase_C-like"/>
</dbReference>
<organism evidence="7 8">
    <name type="scientific">Cytospora mali</name>
    <name type="common">Apple Valsa canker fungus</name>
    <name type="synonym">Valsa mali</name>
    <dbReference type="NCBI Taxonomy" id="578113"/>
    <lineage>
        <taxon>Eukaryota</taxon>
        <taxon>Fungi</taxon>
        <taxon>Dikarya</taxon>
        <taxon>Ascomycota</taxon>
        <taxon>Pezizomycotina</taxon>
        <taxon>Sordariomycetes</taxon>
        <taxon>Sordariomycetidae</taxon>
        <taxon>Diaporthales</taxon>
        <taxon>Cytosporaceae</taxon>
        <taxon>Cytospora</taxon>
    </lineage>
</organism>
<accession>A0A194VQ86</accession>
<protein>
    <submittedName>
        <fullName evidence="7">ATP-dependent helicase fft2</fullName>
    </submittedName>
</protein>
<dbReference type="Pfam" id="PF00271">
    <property type="entry name" value="Helicase_C"/>
    <property type="match status" value="1"/>
</dbReference>
<dbReference type="SMART" id="SM00487">
    <property type="entry name" value="DEXDc"/>
    <property type="match status" value="1"/>
</dbReference>
<dbReference type="EMBL" id="CM003099">
    <property type="protein sequence ID" value="KUI66349.1"/>
    <property type="molecule type" value="Genomic_DNA"/>
</dbReference>
<evidence type="ECO:0000259" key="6">
    <source>
        <dbReference type="PROSITE" id="PS51194"/>
    </source>
</evidence>
<dbReference type="GO" id="GO:0016787">
    <property type="term" value="F:hydrolase activity"/>
    <property type="evidence" value="ECO:0007669"/>
    <property type="project" value="UniProtKB-KW"/>
</dbReference>
<dbReference type="SUPFAM" id="SSF52540">
    <property type="entry name" value="P-loop containing nucleoside triphosphate hydrolases"/>
    <property type="match status" value="2"/>
</dbReference>
<keyword evidence="7" id="KW-0347">Helicase</keyword>
<dbReference type="InterPro" id="IPR038718">
    <property type="entry name" value="SNF2-like_sf"/>
</dbReference>
<feature type="compositionally biased region" description="Polar residues" evidence="4">
    <location>
        <begin position="37"/>
        <end position="52"/>
    </location>
</feature>
<keyword evidence="1" id="KW-0547">Nucleotide-binding</keyword>
<keyword evidence="8" id="KW-1185">Reference proteome</keyword>
<feature type="region of interest" description="Disordered" evidence="4">
    <location>
        <begin position="254"/>
        <end position="379"/>
    </location>
</feature>
<feature type="domain" description="Helicase C-terminal" evidence="6">
    <location>
        <begin position="892"/>
        <end position="1058"/>
    </location>
</feature>
<feature type="region of interest" description="Disordered" evidence="4">
    <location>
        <begin position="1"/>
        <end position="211"/>
    </location>
</feature>
<keyword evidence="3" id="KW-0067">ATP-binding</keyword>
<dbReference type="CDD" id="cd18793">
    <property type="entry name" value="SF2_C_SNF"/>
    <property type="match status" value="1"/>
</dbReference>
<feature type="compositionally biased region" description="Polar residues" evidence="4">
    <location>
        <begin position="101"/>
        <end position="116"/>
    </location>
</feature>
<feature type="compositionally biased region" description="Basic residues" evidence="4">
    <location>
        <begin position="303"/>
        <end position="313"/>
    </location>
</feature>
<dbReference type="GO" id="GO:0004386">
    <property type="term" value="F:helicase activity"/>
    <property type="evidence" value="ECO:0007669"/>
    <property type="project" value="UniProtKB-KW"/>
</dbReference>
<dbReference type="Proteomes" id="UP000078559">
    <property type="component" value="Chromosome 2"/>
</dbReference>
<feature type="compositionally biased region" description="Basic and acidic residues" evidence="4">
    <location>
        <begin position="143"/>
        <end position="152"/>
    </location>
</feature>
<feature type="compositionally biased region" description="Low complexity" evidence="4">
    <location>
        <begin position="258"/>
        <end position="295"/>
    </location>
</feature>
<dbReference type="PANTHER" id="PTHR10799">
    <property type="entry name" value="SNF2/RAD54 HELICASE FAMILY"/>
    <property type="match status" value="1"/>
</dbReference>
<keyword evidence="2" id="KW-0378">Hydrolase</keyword>
<dbReference type="OrthoDB" id="5857104at2759"/>
<gene>
    <name evidence="7" type="ORF">VM1G_01708</name>
</gene>
<dbReference type="PROSITE" id="PS51194">
    <property type="entry name" value="HELICASE_CTER"/>
    <property type="match status" value="1"/>
</dbReference>
<dbReference type="Pfam" id="PF00176">
    <property type="entry name" value="SNF2-rel_dom"/>
    <property type="match status" value="1"/>
</dbReference>
<sequence>MNSSSPFKSPGRAVIPASSPVAGLQDDPITICDSSDDSQASPYFTQPTQVINRKTLGASKRMETQPTQIVDRPVLGPYSKIRKSSPAKSQSGSEIEVPASSPFQKLSRPSPQTKISSFMAPAGTFYRRPVNPTIFTKTAPRSTPEKRKHNDVSDDELNSSPRRRADSSSPERPARGDIQRSSFQRQAARPAEPVKPTSAHPRKRADQFNEKFDARIQQLANKIRKELKGIHSLDLCANVLKAYKGNYPAALRTLSQMPPRASPAKTAKSSSASSLSSAVASPSQRSRTSSKSSEPPRSPSPPPKRRRLVRGRNPKTSTGSSQDQEPTLISLVDDDDEDDPTSNDKDDGDNYETDGDEESAEESEDEEDDGGASEKASEKVLVGSKRTAKILQYLNVCSVESLTADARIKKDEAKHMISKRPFRTSDQVKAVSNFKLVRGKKVKQPLGEDVFDELVGYMKRLDAIDRIVQYCDTQGFRAKTKMASWKMDRTGRVNNSANTPGPILPHPKEPKALQGHCTMQPYQLFGMNWMWQIYSQGLGGILADDMGLGKTCEVVSFLALLKEMYNAGKIQGEKRPNLVVVPPSVLKNWALEFKKFAPDLSVITYTGSPEIRDEIAYQIKDAPEEYDAILTSYSQMNRPRDANAMNSIGINAAIFDEGHQLKNPNAKIYNDLIRIEADWKLILTGTPIQNNIMEMMSLLKFLSPHVFQNDSRHIEELFAQRASLQEVSEGAVLLSDRVKRARSILEPFILKRTKDEVMTDMPAKIRKLAYCEMHDGQRALYTDLESKFRDSKAHKAMRGGRKNDMNNPWIQLRKAAIHPQLFRRFFDDKKCEEMAKILMSTVSQDELRQPNIQHLTNELKGESDFQLHLWCRDYPCIRKFDCPDDTWLESGKIEKLLELVGEFERNKDRVLVFSRFSLVISILEECLTQAGVNYRVLQGETAVGERQDIVDEFNADESITVFLLTTKAGGTGLNLTSANKVILFDQSDNPQDDIQAENRAHRMGQKREVEVVRLLSKGTIDELIYKACQKKLELAGQITGHNEDISGEEVQAMVTKMLLQKPAPGLVTPPKSEL</sequence>
<evidence type="ECO:0000256" key="3">
    <source>
        <dbReference type="ARBA" id="ARBA00022840"/>
    </source>
</evidence>
<evidence type="ECO:0000313" key="7">
    <source>
        <dbReference type="EMBL" id="KUI66349.1"/>
    </source>
</evidence>
<dbReference type="GO" id="GO:0005524">
    <property type="term" value="F:ATP binding"/>
    <property type="evidence" value="ECO:0007669"/>
    <property type="project" value="InterPro"/>
</dbReference>
<evidence type="ECO:0000259" key="5">
    <source>
        <dbReference type="PROSITE" id="PS51192"/>
    </source>
</evidence>
<evidence type="ECO:0000313" key="8">
    <source>
        <dbReference type="Proteomes" id="UP000078559"/>
    </source>
</evidence>
<dbReference type="InterPro" id="IPR027417">
    <property type="entry name" value="P-loop_NTPase"/>
</dbReference>
<evidence type="ECO:0000256" key="4">
    <source>
        <dbReference type="SAM" id="MobiDB-lite"/>
    </source>
</evidence>
<dbReference type="AlphaFoldDB" id="A0A194VQ86"/>
<evidence type="ECO:0000256" key="1">
    <source>
        <dbReference type="ARBA" id="ARBA00022741"/>
    </source>
</evidence>
<feature type="compositionally biased region" description="Polar residues" evidence="4">
    <location>
        <begin position="314"/>
        <end position="327"/>
    </location>
</feature>
<dbReference type="SMART" id="SM00490">
    <property type="entry name" value="HELICc"/>
    <property type="match status" value="1"/>
</dbReference>